<dbReference type="InterPro" id="IPR003362">
    <property type="entry name" value="Bact_transf"/>
</dbReference>
<keyword evidence="5 7" id="KW-1133">Transmembrane helix</keyword>
<dbReference type="NCBIfam" id="TIGR03025">
    <property type="entry name" value="EPS_sugtrans"/>
    <property type="match status" value="1"/>
</dbReference>
<comment type="subcellular location">
    <subcellularLocation>
        <location evidence="1">Membrane</location>
        <topology evidence="1">Multi-pass membrane protein</topology>
    </subcellularLocation>
</comment>
<sequence length="222" mass="25616">MIVKQIEKDCYDEYAVATDITYLPIRSKQLWFYRYVKALLDIPMSLMCLIITIPIMLVAIIAIKLESHGPVFYMQERVGLNGMIFRVFKLRSMRIDSEKHGVQWATKNDSRVTKVGSFIRKTRIDEIPQFINVLKGDMNLIGPRPERPMFTAQFNEEIPGFIQRLQVKPGITGWAQVNGGYDITPKEKLDLDLYYIQNSSFSLDMKILLKTIKVVFTGEGAR</sequence>
<proteinExistence type="inferred from homology"/>
<evidence type="ECO:0000259" key="8">
    <source>
        <dbReference type="Pfam" id="PF02397"/>
    </source>
</evidence>
<dbReference type="Proteomes" id="UP000198809">
    <property type="component" value="Unassembled WGS sequence"/>
</dbReference>
<feature type="transmembrane region" description="Helical" evidence="7">
    <location>
        <begin position="42"/>
        <end position="65"/>
    </location>
</feature>
<dbReference type="OrthoDB" id="9808602at2"/>
<dbReference type="PANTHER" id="PTHR30576:SF0">
    <property type="entry name" value="UNDECAPRENYL-PHOSPHATE N-ACETYLGALACTOSAMINYL 1-PHOSPHATE TRANSFERASE-RELATED"/>
    <property type="match status" value="1"/>
</dbReference>
<reference evidence="9 12" key="2">
    <citation type="submission" date="2021-06" db="EMBL/GenBank/DDBJ databases">
        <title>Whole genome sequence of Paenibacillus sophorae DSM23020 for comparative genomics.</title>
        <authorList>
            <person name="Kim M.-J."/>
            <person name="Lee G."/>
            <person name="Shin J.-H."/>
        </authorList>
    </citation>
    <scope>NUCLEOTIDE SEQUENCE [LARGE SCALE GENOMIC DNA]</scope>
    <source>
        <strain evidence="9 12">DSM 23020</strain>
    </source>
</reference>
<evidence type="ECO:0000256" key="6">
    <source>
        <dbReference type="ARBA" id="ARBA00023136"/>
    </source>
</evidence>
<evidence type="ECO:0000256" key="2">
    <source>
        <dbReference type="ARBA" id="ARBA00006464"/>
    </source>
</evidence>
<evidence type="ECO:0000313" key="9">
    <source>
        <dbReference type="EMBL" id="QWU15128.1"/>
    </source>
</evidence>
<keyword evidence="3 10" id="KW-0808">Transferase</keyword>
<dbReference type="EMBL" id="CP076607">
    <property type="protein sequence ID" value="QWU15128.1"/>
    <property type="molecule type" value="Genomic_DNA"/>
</dbReference>
<dbReference type="Proteomes" id="UP000683429">
    <property type="component" value="Chromosome"/>
</dbReference>
<dbReference type="Pfam" id="PF02397">
    <property type="entry name" value="Bac_transf"/>
    <property type="match status" value="1"/>
</dbReference>
<dbReference type="PANTHER" id="PTHR30576">
    <property type="entry name" value="COLANIC BIOSYNTHESIS UDP-GLUCOSE LIPID CARRIER TRANSFERASE"/>
    <property type="match status" value="1"/>
</dbReference>
<organism evidence="10 11">
    <name type="scientific">Paenibacillus sophorae</name>
    <dbReference type="NCBI Taxonomy" id="1333845"/>
    <lineage>
        <taxon>Bacteria</taxon>
        <taxon>Bacillati</taxon>
        <taxon>Bacillota</taxon>
        <taxon>Bacilli</taxon>
        <taxon>Bacillales</taxon>
        <taxon>Paenibacillaceae</taxon>
        <taxon>Paenibacillus</taxon>
    </lineage>
</organism>
<evidence type="ECO:0000313" key="12">
    <source>
        <dbReference type="Proteomes" id="UP000683429"/>
    </source>
</evidence>
<dbReference type="RefSeq" id="WP_036603881.1">
    <property type="nucleotide sequence ID" value="NZ_CP076607.1"/>
</dbReference>
<dbReference type="AlphaFoldDB" id="A0A1H8QH56"/>
<dbReference type="STRING" id="1333845.SAMN04487895_108226"/>
<accession>A0A1H8QH56</accession>
<evidence type="ECO:0000313" key="10">
    <source>
        <dbReference type="EMBL" id="SEO53366.1"/>
    </source>
</evidence>
<dbReference type="EMBL" id="FODH01000008">
    <property type="protein sequence ID" value="SEO53366.1"/>
    <property type="molecule type" value="Genomic_DNA"/>
</dbReference>
<evidence type="ECO:0000256" key="4">
    <source>
        <dbReference type="ARBA" id="ARBA00022692"/>
    </source>
</evidence>
<dbReference type="InterPro" id="IPR017475">
    <property type="entry name" value="EPS_sugar_tfrase"/>
</dbReference>
<dbReference type="GO" id="GO:0016020">
    <property type="term" value="C:membrane"/>
    <property type="evidence" value="ECO:0007669"/>
    <property type="project" value="UniProtKB-SubCell"/>
</dbReference>
<comment type="similarity">
    <text evidence="2">Belongs to the bacterial sugar transferase family.</text>
</comment>
<protein>
    <submittedName>
        <fullName evidence="10">Exopolysaccharide biosynthesis polyprenyl glycosylphosphotransferase</fullName>
    </submittedName>
    <submittedName>
        <fullName evidence="9">Sugar transferase</fullName>
    </submittedName>
</protein>
<evidence type="ECO:0000313" key="11">
    <source>
        <dbReference type="Proteomes" id="UP000198809"/>
    </source>
</evidence>
<evidence type="ECO:0000256" key="5">
    <source>
        <dbReference type="ARBA" id="ARBA00022989"/>
    </source>
</evidence>
<keyword evidence="12" id="KW-1185">Reference proteome</keyword>
<reference evidence="10 11" key="1">
    <citation type="submission" date="2016-10" db="EMBL/GenBank/DDBJ databases">
        <authorList>
            <person name="de Groot N.N."/>
        </authorList>
    </citation>
    <scope>NUCLEOTIDE SEQUENCE [LARGE SCALE GENOMIC DNA]</scope>
    <source>
        <strain evidence="10 11">CGMCC 1.10238</strain>
    </source>
</reference>
<name>A0A1H8QH56_9BACL</name>
<evidence type="ECO:0000256" key="1">
    <source>
        <dbReference type="ARBA" id="ARBA00004141"/>
    </source>
</evidence>
<evidence type="ECO:0000256" key="3">
    <source>
        <dbReference type="ARBA" id="ARBA00022679"/>
    </source>
</evidence>
<keyword evidence="4 7" id="KW-0812">Transmembrane</keyword>
<feature type="domain" description="Bacterial sugar transferase" evidence="8">
    <location>
        <begin position="37"/>
        <end position="216"/>
    </location>
</feature>
<keyword evidence="6 7" id="KW-0472">Membrane</keyword>
<evidence type="ECO:0000256" key="7">
    <source>
        <dbReference type="SAM" id="Phobius"/>
    </source>
</evidence>
<dbReference type="GO" id="GO:0016780">
    <property type="term" value="F:phosphotransferase activity, for other substituted phosphate groups"/>
    <property type="evidence" value="ECO:0007669"/>
    <property type="project" value="TreeGrafter"/>
</dbReference>
<gene>
    <name evidence="9" type="ORF">KP014_25080</name>
    <name evidence="10" type="ORF">SAMN04487895_108226</name>
</gene>